<dbReference type="EMBL" id="CH408083">
    <property type="protein sequence ID" value="EEQ41522.1"/>
    <property type="molecule type" value="Genomic_DNA"/>
</dbReference>
<proteinExistence type="predicted"/>
<reference evidence="2 3" key="1">
    <citation type="journal article" date="2009" name="Nature">
        <title>Evolution of pathogenicity and sexual reproduction in eight Candida genomes.</title>
        <authorList>
            <person name="Butler G."/>
            <person name="Rasmussen M.D."/>
            <person name="Lin M.F."/>
            <person name="Santos M.A."/>
            <person name="Sakthikumar S."/>
            <person name="Munro C.A."/>
            <person name="Rheinbay E."/>
            <person name="Grabherr M."/>
            <person name="Forche A."/>
            <person name="Reedy J.L."/>
            <person name="Agrafioti I."/>
            <person name="Arnaud M.B."/>
            <person name="Bates S."/>
            <person name="Brown A.J."/>
            <person name="Brunke S."/>
            <person name="Costanzo M.C."/>
            <person name="Fitzpatrick D.A."/>
            <person name="de Groot P.W."/>
            <person name="Harris D."/>
            <person name="Hoyer L.L."/>
            <person name="Hube B."/>
            <person name="Klis F.M."/>
            <person name="Kodira C."/>
            <person name="Lennard N."/>
            <person name="Logue M.E."/>
            <person name="Martin R."/>
            <person name="Neiman A.M."/>
            <person name="Nikolaou E."/>
            <person name="Quail M.A."/>
            <person name="Quinn J."/>
            <person name="Santos M.C."/>
            <person name="Schmitzberger F.F."/>
            <person name="Sherlock G."/>
            <person name="Shah P."/>
            <person name="Silverstein K.A."/>
            <person name="Skrzypek M.S."/>
            <person name="Soll D."/>
            <person name="Staggs R."/>
            <person name="Stansfield I."/>
            <person name="Stumpf M.P."/>
            <person name="Sudbery P.E."/>
            <person name="Srikantha T."/>
            <person name="Zeng Q."/>
            <person name="Berman J."/>
            <person name="Berriman M."/>
            <person name="Heitman J."/>
            <person name="Gow N.A."/>
            <person name="Lorenz M.C."/>
            <person name="Birren B.W."/>
            <person name="Kellis M."/>
            <person name="Cuomo C.A."/>
        </authorList>
    </citation>
    <scope>NUCLEOTIDE SEQUENCE [LARGE SCALE GENOMIC DNA]</scope>
    <source>
        <strain evidence="2 3">ATCC 42720</strain>
    </source>
</reference>
<dbReference type="KEGG" id="clu:CLUG_05650"/>
<evidence type="ECO:0000313" key="3">
    <source>
        <dbReference type="Proteomes" id="UP000007703"/>
    </source>
</evidence>
<name>C4YBS2_CLAL4</name>
<organism evidence="2 3">
    <name type="scientific">Clavispora lusitaniae (strain ATCC 42720)</name>
    <name type="common">Yeast</name>
    <name type="synonym">Candida lusitaniae</name>
    <dbReference type="NCBI Taxonomy" id="306902"/>
    <lineage>
        <taxon>Eukaryota</taxon>
        <taxon>Fungi</taxon>
        <taxon>Dikarya</taxon>
        <taxon>Ascomycota</taxon>
        <taxon>Saccharomycotina</taxon>
        <taxon>Pichiomycetes</taxon>
        <taxon>Metschnikowiaceae</taxon>
        <taxon>Clavispora</taxon>
    </lineage>
</organism>
<dbReference type="Proteomes" id="UP000007703">
    <property type="component" value="Unassembled WGS sequence"/>
</dbReference>
<dbReference type="HOGENOM" id="CLU_1503292_0_0_1"/>
<evidence type="ECO:0000313" key="2">
    <source>
        <dbReference type="EMBL" id="EEQ41522.1"/>
    </source>
</evidence>
<dbReference type="VEuPathDB" id="FungiDB:CLUG_05650"/>
<dbReference type="InParanoid" id="C4YBS2"/>
<sequence length="179" mass="20192">MCGATAARCLTTSCWVRWWAARAAFFASTAASAPMWKPSTRSACLTGNRRCRTRAPCAIFSGRTRRRCRRGRCRRAAPATCLARPRRRSSAAATTSRSLRGRTSLSWRATRRCSRARWSRCGRRPTTATAAATWRPFSPSTICWSGSTRCLRPCTRTRALCRRRSRPWTTLSSGLDYFI</sequence>
<feature type="chain" id="PRO_5002944113" evidence="1">
    <location>
        <begin position="32"/>
        <end position="179"/>
    </location>
</feature>
<accession>C4YBS2</accession>
<keyword evidence="1" id="KW-0732">Signal</keyword>
<evidence type="ECO:0000256" key="1">
    <source>
        <dbReference type="SAM" id="SignalP"/>
    </source>
</evidence>
<feature type="signal peptide" evidence="1">
    <location>
        <begin position="1"/>
        <end position="31"/>
    </location>
</feature>
<dbReference type="AlphaFoldDB" id="C4YBS2"/>
<protein>
    <submittedName>
        <fullName evidence="2">Uncharacterized protein</fullName>
    </submittedName>
</protein>
<gene>
    <name evidence="2" type="ORF">CLUG_05650</name>
</gene>